<reference evidence="8" key="1">
    <citation type="submission" date="2023-07" db="EMBL/GenBank/DDBJ databases">
        <title>Draft genome sequence of Agarivorans aestuarii strain ZMCS4, a CAZymes producing bacteria isolated from the marine brown algae Clodostephus spongiosus.</title>
        <authorList>
            <person name="Lorente B."/>
            <person name="Cabral C."/>
            <person name="Frias J."/>
            <person name="Faria J."/>
            <person name="Toubarro D."/>
        </authorList>
    </citation>
    <scope>NUCLEOTIDE SEQUENCE [LARGE SCALE GENOMIC DNA]</scope>
    <source>
        <strain evidence="8">ZMCS4</strain>
    </source>
</reference>
<dbReference type="Pfam" id="PF17957">
    <property type="entry name" value="Big_7"/>
    <property type="match status" value="2"/>
</dbReference>
<dbReference type="InterPro" id="IPR021016">
    <property type="entry name" value="Beta-xylanase"/>
</dbReference>
<dbReference type="SUPFAM" id="SSF46626">
    <property type="entry name" value="Cytochrome c"/>
    <property type="match status" value="1"/>
</dbReference>
<dbReference type="InterPro" id="IPR038560">
    <property type="entry name" value="Beta-xylanase_CBM31_sf"/>
</dbReference>
<dbReference type="Pfam" id="PF11606">
    <property type="entry name" value="AlcCBM31"/>
    <property type="match status" value="1"/>
</dbReference>
<keyword evidence="5" id="KW-0732">Signal</keyword>
<dbReference type="Gene3D" id="2.60.40.10">
    <property type="entry name" value="Immunoglobulins"/>
    <property type="match status" value="2"/>
</dbReference>
<dbReference type="Pfam" id="PF06537">
    <property type="entry name" value="DHOR"/>
    <property type="match status" value="1"/>
</dbReference>
<feature type="signal peptide" evidence="5">
    <location>
        <begin position="1"/>
        <end position="44"/>
    </location>
</feature>
<sequence>MTITKSTVTKGGKKTNQRMAHRAHFSKHLWLVASLSFASGMATAEQGIELNDSGAVVYFDDQGWSGNWSYLCVNDYCTSGDLVGERWQRKVAEITPVSGQNYTIQIKVQDNATGQFISPAYTVTAAGGDATPPPENLAPEISFDALASDLSTEDSLSVSVSASDSDGEVSSVSLYLTEPGSVELLYSTLNTEPYQWTIDPLVVGTYQLRAVASDNEQATTQAAESVYVSAASGGENQAPQVSIAAIGNKLEVGESVNVTASAIDTDGSIASVELFYREPNANEVSAGVLSSAPYQWQIGNLLEGSYSLRAVAEDNEGLSTDAEQSFVVTSNDIPPGTCEAPGGSDNPAADAGDGYQFGMTSDGLVYHRAIAGHTPGFAIVGLQNNAPNLPATGPFNFTENNGASYQRYETQIQGVDANTTYDLEIRLQGGQFNTGQCIYSIQVKPGQGVASSPCYIANNDSGGSETPVEPVKATIASVAFDADLGAYLKAGANTSQPGFSLYTFDNDSANQSSCEGECLVNWPALLVSSPDSFAPAGGVSGNFSTIERTRSDVDDCGNPVEVVEYQVTYNGEPLYFYIGDQSAEDTTGHGVFDVWWVADVELLPQLPLVQHPAPALKTAINGITPRRYGFAVDFDGRTVTWRPGYSPSQNGHAAGLIAQFSQVGGDGSIGAKDPNLEFYCSNNQIQFHKADMRGTLAGPYSAQVPGSCYGEYYYFFRYRMRGTFNLDPESNWVYSALFVYDETNPEDRIDPSKRETVTYRSANWMRHGHPHSRDRTQEFITFDAMPYNTSLMSGLERYNTTFIDGPGNTQIQTEASVAPIRLEIFEYGQGNCQGPQYVIGAENAPYPIRSEYNYGQILSWEASFPTANNSKFGGTSISSQVYNTMQHITIGAGFETATGDPRLNPAGRGSVRIVHSDGCNPVEQDERNARFAQQLTSVESDVQVNDFLLGHDQFHGMAQVSQAKPGSTGFAGSKAIVDVNGVQRKAENEGSCGDCHFRDGRSDFVVNTAKGPLLAPPTYGAGLLSYIEGAEVGLTWDGSQPTVELQAEAALLADLGLTPADIGETNFERIVTYTETLHVPVRKYDAYVDPAVADGEVAFHEVGCASCHQATQKTRSDAPVGLRDMYIRPYTDMKLWNVNGGEFRTAPLWAIGQNIEMLERNGKNTLFMHDGSATSLEQAIQLHDGDASATTAAFNALSAEQQASIIKFLKTL</sequence>
<dbReference type="RefSeq" id="WP_329774437.1">
    <property type="nucleotide sequence ID" value="NZ_JAYDYW010000004.1"/>
</dbReference>
<dbReference type="InterPro" id="IPR036909">
    <property type="entry name" value="Cyt_c-like_dom_sf"/>
</dbReference>
<dbReference type="PANTHER" id="PTHR30600">
    <property type="entry name" value="CYTOCHROME C PEROXIDASE-RELATED"/>
    <property type="match status" value="1"/>
</dbReference>
<gene>
    <name evidence="7" type="ORF">SNR37_002473</name>
</gene>
<dbReference type="PANTHER" id="PTHR30600:SF4">
    <property type="entry name" value="CYTOCHROME C DOMAIN-CONTAINING PROTEIN"/>
    <property type="match status" value="1"/>
</dbReference>
<evidence type="ECO:0000313" key="8">
    <source>
        <dbReference type="Proteomes" id="UP001310248"/>
    </source>
</evidence>
<name>A0ABU7G3J7_9ALTE</name>
<dbReference type="PROSITE" id="PS51007">
    <property type="entry name" value="CYTC"/>
    <property type="match status" value="1"/>
</dbReference>
<proteinExistence type="predicted"/>
<evidence type="ECO:0000256" key="1">
    <source>
        <dbReference type="ARBA" id="ARBA00022617"/>
    </source>
</evidence>
<organism evidence="7 8">
    <name type="scientific">Agarivorans aestuarii</name>
    <dbReference type="NCBI Taxonomy" id="1563703"/>
    <lineage>
        <taxon>Bacteria</taxon>
        <taxon>Pseudomonadati</taxon>
        <taxon>Pseudomonadota</taxon>
        <taxon>Gammaproteobacteria</taxon>
        <taxon>Alteromonadales</taxon>
        <taxon>Alteromonadaceae</taxon>
        <taxon>Agarivorans</taxon>
    </lineage>
</organism>
<dbReference type="InterPro" id="IPR009056">
    <property type="entry name" value="Cyt_c-like_dom"/>
</dbReference>
<evidence type="ECO:0000256" key="3">
    <source>
        <dbReference type="ARBA" id="ARBA00023004"/>
    </source>
</evidence>
<evidence type="ECO:0000256" key="5">
    <source>
        <dbReference type="SAM" id="SignalP"/>
    </source>
</evidence>
<dbReference type="Gene3D" id="1.10.760.10">
    <property type="entry name" value="Cytochrome c-like domain"/>
    <property type="match status" value="1"/>
</dbReference>
<dbReference type="InterPro" id="IPR051395">
    <property type="entry name" value="Cytochrome_c_Peroxidase/MauG"/>
</dbReference>
<keyword evidence="3 4" id="KW-0408">Iron</keyword>
<dbReference type="EMBL" id="JAYDYW010000004">
    <property type="protein sequence ID" value="MEE1673060.1"/>
    <property type="molecule type" value="Genomic_DNA"/>
</dbReference>
<evidence type="ECO:0000256" key="4">
    <source>
        <dbReference type="PROSITE-ProRule" id="PRU00433"/>
    </source>
</evidence>
<keyword evidence="1 4" id="KW-0349">Heme</keyword>
<dbReference type="Proteomes" id="UP001310248">
    <property type="component" value="Unassembled WGS sequence"/>
</dbReference>
<accession>A0ABU7G3J7</accession>
<dbReference type="Pfam" id="PF03640">
    <property type="entry name" value="Lipoprotein_15"/>
    <property type="match status" value="1"/>
</dbReference>
<evidence type="ECO:0000259" key="6">
    <source>
        <dbReference type="PROSITE" id="PS51007"/>
    </source>
</evidence>
<keyword evidence="2 4" id="KW-0479">Metal-binding</keyword>
<dbReference type="InterPro" id="IPR013783">
    <property type="entry name" value="Ig-like_fold"/>
</dbReference>
<comment type="caution">
    <text evidence="7">The sequence shown here is derived from an EMBL/GenBank/DDBJ whole genome shotgun (WGS) entry which is preliminary data.</text>
</comment>
<keyword evidence="8" id="KW-1185">Reference proteome</keyword>
<feature type="domain" description="Cytochrome c" evidence="6">
    <location>
        <begin position="1090"/>
        <end position="1212"/>
    </location>
</feature>
<dbReference type="InterPro" id="IPR005297">
    <property type="entry name" value="Lipoprotein_repeat"/>
</dbReference>
<evidence type="ECO:0000256" key="2">
    <source>
        <dbReference type="ARBA" id="ARBA00022723"/>
    </source>
</evidence>
<dbReference type="Gene3D" id="2.60.40.2450">
    <property type="entry name" value="Beta-1,3-xylanase, CBM31 domain"/>
    <property type="match status" value="1"/>
</dbReference>
<evidence type="ECO:0000313" key="7">
    <source>
        <dbReference type="EMBL" id="MEE1673060.1"/>
    </source>
</evidence>
<protein>
    <submittedName>
        <fullName evidence="7">Di-heme oxidoredictase family protein</fullName>
    </submittedName>
</protein>
<feature type="chain" id="PRO_5045609047" evidence="5">
    <location>
        <begin position="45"/>
        <end position="1212"/>
    </location>
</feature>
<dbReference type="InterPro" id="IPR010538">
    <property type="entry name" value="DHOR"/>
</dbReference>